<dbReference type="Gene3D" id="3.40.109.10">
    <property type="entry name" value="NADH Oxidase"/>
    <property type="match status" value="1"/>
</dbReference>
<dbReference type="PANTHER" id="PTHR43425">
    <property type="entry name" value="OXYGEN-INSENSITIVE NADPH NITROREDUCTASE"/>
    <property type="match status" value="1"/>
</dbReference>
<dbReference type="InterPro" id="IPR000415">
    <property type="entry name" value="Nitroreductase-like"/>
</dbReference>
<evidence type="ECO:0000256" key="1">
    <source>
        <dbReference type="ARBA" id="ARBA00008366"/>
    </source>
</evidence>
<comment type="similarity">
    <text evidence="1">Belongs to the flavin oxidoreductase frp family.</text>
</comment>
<proteinExistence type="inferred from homology"/>
<dbReference type="InterPro" id="IPR016446">
    <property type="entry name" value="Flavin_OxRdtase_Frp"/>
</dbReference>
<organism evidence="6 7">
    <name type="scientific">Halomonas flagellata</name>
    <dbReference type="NCBI Taxonomy" id="2920385"/>
    <lineage>
        <taxon>Bacteria</taxon>
        <taxon>Pseudomonadati</taxon>
        <taxon>Pseudomonadota</taxon>
        <taxon>Gammaproteobacteria</taxon>
        <taxon>Oceanospirillales</taxon>
        <taxon>Halomonadaceae</taxon>
        <taxon>Halomonas</taxon>
    </lineage>
</organism>
<evidence type="ECO:0000259" key="5">
    <source>
        <dbReference type="Pfam" id="PF00881"/>
    </source>
</evidence>
<dbReference type="InterPro" id="IPR029479">
    <property type="entry name" value="Nitroreductase"/>
</dbReference>
<evidence type="ECO:0000313" key="6">
    <source>
        <dbReference type="EMBL" id="MCH4562252.1"/>
    </source>
</evidence>
<comment type="caution">
    <text evidence="6">The sequence shown here is derived from an EMBL/GenBank/DDBJ whole genome shotgun (WGS) entry which is preliminary data.</text>
</comment>
<evidence type="ECO:0000313" key="7">
    <source>
        <dbReference type="Proteomes" id="UP001202117"/>
    </source>
</evidence>
<sequence length="127" mass="13752">MNPTIDLLKSHRSIRKFTDQQIPRELLLELIRAGQAAATSSHVQAYSVIHVRNPANRERIAELAGLRASGVPYVILKPGRLTDEPATERVAASLEETGGTNTVSRGTSSTAGVCTWYISCQKSTPPP</sequence>
<evidence type="ECO:0000256" key="4">
    <source>
        <dbReference type="ARBA" id="ARBA00023002"/>
    </source>
</evidence>
<keyword evidence="4" id="KW-0560">Oxidoreductase</keyword>
<dbReference type="Pfam" id="PF00881">
    <property type="entry name" value="Nitroreductase"/>
    <property type="match status" value="1"/>
</dbReference>
<keyword evidence="7" id="KW-1185">Reference proteome</keyword>
<dbReference type="PANTHER" id="PTHR43425:SF2">
    <property type="entry name" value="OXYGEN-INSENSITIVE NADPH NITROREDUCTASE"/>
    <property type="match status" value="1"/>
</dbReference>
<accession>A0ABS9RQX9</accession>
<dbReference type="Proteomes" id="UP001202117">
    <property type="component" value="Unassembled WGS sequence"/>
</dbReference>
<evidence type="ECO:0000256" key="3">
    <source>
        <dbReference type="ARBA" id="ARBA00022643"/>
    </source>
</evidence>
<gene>
    <name evidence="6" type="ORF">MKP05_03790</name>
</gene>
<feature type="domain" description="Nitroreductase" evidence="5">
    <location>
        <begin position="9"/>
        <end position="64"/>
    </location>
</feature>
<dbReference type="SUPFAM" id="SSF55469">
    <property type="entry name" value="FMN-dependent nitroreductase-like"/>
    <property type="match status" value="1"/>
</dbReference>
<reference evidence="6 7" key="1">
    <citation type="submission" date="2022-02" db="EMBL/GenBank/DDBJ databases">
        <title>Halomonas fukangensis sp. nov., a halophilic bacterium isolated from a bulk soil of Kalidium foliatum at Fukang.</title>
        <authorList>
            <person name="Huang Y."/>
        </authorList>
    </citation>
    <scope>NUCLEOTIDE SEQUENCE [LARGE SCALE GENOMIC DNA]</scope>
    <source>
        <strain evidence="6 7">EGI 63088</strain>
    </source>
</reference>
<name>A0ABS9RQX9_9GAMM</name>
<evidence type="ECO:0000256" key="2">
    <source>
        <dbReference type="ARBA" id="ARBA00022630"/>
    </source>
</evidence>
<dbReference type="EMBL" id="JAKVPY010000003">
    <property type="protein sequence ID" value="MCH4562252.1"/>
    <property type="molecule type" value="Genomic_DNA"/>
</dbReference>
<protein>
    <submittedName>
        <fullName evidence="6">Nitroreductase family protein</fullName>
    </submittedName>
</protein>
<keyword evidence="3" id="KW-0288">FMN</keyword>
<keyword evidence="2" id="KW-0285">Flavoprotein</keyword>